<proteinExistence type="predicted"/>
<dbReference type="InterPro" id="IPR050624">
    <property type="entry name" value="HTH-type_Tx_Regulator"/>
</dbReference>
<dbReference type="PROSITE" id="PS50977">
    <property type="entry name" value="HTH_TETR_2"/>
    <property type="match status" value="1"/>
</dbReference>
<name>A0ABQ5N499_9CLOT</name>
<dbReference type="InterPro" id="IPR009057">
    <property type="entry name" value="Homeodomain-like_sf"/>
</dbReference>
<evidence type="ECO:0000313" key="4">
    <source>
        <dbReference type="EMBL" id="GLC30037.1"/>
    </source>
</evidence>
<dbReference type="Pfam" id="PF00440">
    <property type="entry name" value="TetR_N"/>
    <property type="match status" value="1"/>
</dbReference>
<dbReference type="EMBL" id="BRXR01000001">
    <property type="protein sequence ID" value="GLC30037.1"/>
    <property type="molecule type" value="Genomic_DNA"/>
</dbReference>
<sequence length="219" mass="25417">MDLKTKRKKELFEQKERRKDEVISAAVEVFKEKGIENSKMTDIAEKAEVGVASVYRYFKTKPDLAVEVAIKFWDMEINSIYTEFDKDNINNLIGIEKLKTILNVFVNLYNNHKDFVRFLEEFDNYVIKEQIPSEKLENYEKSIINLKNIIFEALEEGKVDGSIRSDIDNEVFYITVSHSLMTLAQKLILRGNILKSDSDVSGESQINLIIDMAVNYIQN</sequence>
<accession>A0ABQ5N499</accession>
<evidence type="ECO:0000313" key="5">
    <source>
        <dbReference type="Proteomes" id="UP001208567"/>
    </source>
</evidence>
<organism evidence="4 5">
    <name type="scientific">Clostridium omnivorum</name>
    <dbReference type="NCBI Taxonomy" id="1604902"/>
    <lineage>
        <taxon>Bacteria</taxon>
        <taxon>Bacillati</taxon>
        <taxon>Bacillota</taxon>
        <taxon>Clostridia</taxon>
        <taxon>Eubacteriales</taxon>
        <taxon>Clostridiaceae</taxon>
        <taxon>Clostridium</taxon>
    </lineage>
</organism>
<gene>
    <name evidence="4" type="ORF">bsdE14_14470</name>
</gene>
<feature type="domain" description="HTH tetR-type" evidence="3">
    <location>
        <begin position="16"/>
        <end position="76"/>
    </location>
</feature>
<dbReference type="InterPro" id="IPR001647">
    <property type="entry name" value="HTH_TetR"/>
</dbReference>
<evidence type="ECO:0000259" key="3">
    <source>
        <dbReference type="PROSITE" id="PS50977"/>
    </source>
</evidence>
<dbReference type="InterPro" id="IPR036271">
    <property type="entry name" value="Tet_transcr_reg_TetR-rel_C_sf"/>
</dbReference>
<dbReference type="PANTHER" id="PTHR43479:SF11">
    <property type="entry name" value="ACREF_ENVCD OPERON REPRESSOR-RELATED"/>
    <property type="match status" value="1"/>
</dbReference>
<comment type="caution">
    <text evidence="4">The sequence shown here is derived from an EMBL/GenBank/DDBJ whole genome shotgun (WGS) entry which is preliminary data.</text>
</comment>
<evidence type="ECO:0000256" key="2">
    <source>
        <dbReference type="PROSITE-ProRule" id="PRU00335"/>
    </source>
</evidence>
<dbReference type="Gene3D" id="1.10.357.10">
    <property type="entry name" value="Tetracycline Repressor, domain 2"/>
    <property type="match status" value="1"/>
</dbReference>
<protein>
    <recommendedName>
        <fullName evidence="3">HTH tetR-type domain-containing protein</fullName>
    </recommendedName>
</protein>
<dbReference type="Proteomes" id="UP001208567">
    <property type="component" value="Unassembled WGS sequence"/>
</dbReference>
<dbReference type="PRINTS" id="PR00455">
    <property type="entry name" value="HTHTETR"/>
</dbReference>
<keyword evidence="1 2" id="KW-0238">DNA-binding</keyword>
<keyword evidence="5" id="KW-1185">Reference proteome</keyword>
<dbReference type="SUPFAM" id="SSF46689">
    <property type="entry name" value="Homeodomain-like"/>
    <property type="match status" value="1"/>
</dbReference>
<dbReference type="SUPFAM" id="SSF48498">
    <property type="entry name" value="Tetracyclin repressor-like, C-terminal domain"/>
    <property type="match status" value="1"/>
</dbReference>
<dbReference type="PANTHER" id="PTHR43479">
    <property type="entry name" value="ACREF/ENVCD OPERON REPRESSOR-RELATED"/>
    <property type="match status" value="1"/>
</dbReference>
<evidence type="ECO:0000256" key="1">
    <source>
        <dbReference type="ARBA" id="ARBA00023125"/>
    </source>
</evidence>
<reference evidence="4 5" key="1">
    <citation type="journal article" date="2024" name="Int. J. Syst. Evol. Microbiol.">
        <title>Clostridium omnivorum sp. nov., isolated from anoxic soil under the treatment of reductive soil disinfestation.</title>
        <authorList>
            <person name="Ueki A."/>
            <person name="Tonouchi A."/>
            <person name="Kaku N."/>
            <person name="Honma S."/>
            <person name="Ueki K."/>
        </authorList>
    </citation>
    <scope>NUCLEOTIDE SEQUENCE [LARGE SCALE GENOMIC DNA]</scope>
    <source>
        <strain evidence="4 5">E14</strain>
    </source>
</reference>
<dbReference type="RefSeq" id="WP_264849304.1">
    <property type="nucleotide sequence ID" value="NZ_BRXR01000001.1"/>
</dbReference>
<feature type="DNA-binding region" description="H-T-H motif" evidence="2">
    <location>
        <begin position="39"/>
        <end position="58"/>
    </location>
</feature>